<evidence type="ECO:0000313" key="4">
    <source>
        <dbReference type="Proteomes" id="UP000636709"/>
    </source>
</evidence>
<dbReference type="PANTHER" id="PTHR31286">
    <property type="entry name" value="GLYCINE-RICH CELL WALL STRUCTURAL PROTEIN 1.8-LIKE"/>
    <property type="match status" value="1"/>
</dbReference>
<dbReference type="EMBL" id="JACEFO010001668">
    <property type="protein sequence ID" value="KAF8723248.1"/>
    <property type="molecule type" value="Genomic_DNA"/>
</dbReference>
<dbReference type="OrthoDB" id="685486at2759"/>
<dbReference type="PANTHER" id="PTHR31286:SF180">
    <property type="entry name" value="OS10G0362600 PROTEIN"/>
    <property type="match status" value="1"/>
</dbReference>
<gene>
    <name evidence="3" type="ORF">HU200_021763</name>
</gene>
<proteinExistence type="predicted"/>
<dbReference type="InterPro" id="IPR040256">
    <property type="entry name" value="At4g02000-like"/>
</dbReference>
<sequence>MKLSAAERKGIRVQVTFLDQPNPSGPQAISKALAEKLVSEEGLKQTLGRIWCLIKGVHCKDLGENHFLFTFLQGAGKKRALEDGPWMFGKDFFVMVDYDETKTVQEMDFSFIPIWIWVSKLPLGMMNKTRGGHKNTETKKTLNRDEPNRDEPNQNVGFSVFSVQLRFLVQQNSVFGVGFSFSPVPNRTTEQPNLEPAASCNPALALYNARDPLTSLRPTVAQ</sequence>
<keyword evidence="4" id="KW-1185">Reference proteome</keyword>
<feature type="compositionally biased region" description="Basic and acidic residues" evidence="1">
    <location>
        <begin position="134"/>
        <end position="152"/>
    </location>
</feature>
<reference evidence="3" key="1">
    <citation type="submission" date="2020-07" db="EMBL/GenBank/DDBJ databases">
        <title>Genome sequence and genetic diversity analysis of an under-domesticated orphan crop, white fonio (Digitaria exilis).</title>
        <authorList>
            <person name="Bennetzen J.L."/>
            <person name="Chen S."/>
            <person name="Ma X."/>
            <person name="Wang X."/>
            <person name="Yssel A.E.J."/>
            <person name="Chaluvadi S.R."/>
            <person name="Johnson M."/>
            <person name="Gangashetty P."/>
            <person name="Hamidou F."/>
            <person name="Sanogo M.D."/>
            <person name="Zwaenepoel A."/>
            <person name="Wallace J."/>
            <person name="Van De Peer Y."/>
            <person name="Van Deynze A."/>
        </authorList>
    </citation>
    <scope>NUCLEOTIDE SEQUENCE</scope>
    <source>
        <tissue evidence="3">Leaves</tissue>
    </source>
</reference>
<accession>A0A835EYT0</accession>
<dbReference type="Proteomes" id="UP000636709">
    <property type="component" value="Unassembled WGS sequence"/>
</dbReference>
<protein>
    <recommendedName>
        <fullName evidence="2">DUF4283 domain-containing protein</fullName>
    </recommendedName>
</protein>
<name>A0A835EYT0_9POAL</name>
<dbReference type="AlphaFoldDB" id="A0A835EYT0"/>
<feature type="domain" description="DUF4283" evidence="2">
    <location>
        <begin position="38"/>
        <end position="101"/>
    </location>
</feature>
<feature type="region of interest" description="Disordered" evidence="1">
    <location>
        <begin position="128"/>
        <end position="153"/>
    </location>
</feature>
<comment type="caution">
    <text evidence="3">The sequence shown here is derived from an EMBL/GenBank/DDBJ whole genome shotgun (WGS) entry which is preliminary data.</text>
</comment>
<evidence type="ECO:0000256" key="1">
    <source>
        <dbReference type="SAM" id="MobiDB-lite"/>
    </source>
</evidence>
<dbReference type="InterPro" id="IPR025558">
    <property type="entry name" value="DUF4283"/>
</dbReference>
<evidence type="ECO:0000259" key="2">
    <source>
        <dbReference type="Pfam" id="PF14111"/>
    </source>
</evidence>
<dbReference type="Pfam" id="PF14111">
    <property type="entry name" value="DUF4283"/>
    <property type="match status" value="1"/>
</dbReference>
<evidence type="ECO:0000313" key="3">
    <source>
        <dbReference type="EMBL" id="KAF8723248.1"/>
    </source>
</evidence>
<organism evidence="3 4">
    <name type="scientific">Digitaria exilis</name>
    <dbReference type="NCBI Taxonomy" id="1010633"/>
    <lineage>
        <taxon>Eukaryota</taxon>
        <taxon>Viridiplantae</taxon>
        <taxon>Streptophyta</taxon>
        <taxon>Embryophyta</taxon>
        <taxon>Tracheophyta</taxon>
        <taxon>Spermatophyta</taxon>
        <taxon>Magnoliopsida</taxon>
        <taxon>Liliopsida</taxon>
        <taxon>Poales</taxon>
        <taxon>Poaceae</taxon>
        <taxon>PACMAD clade</taxon>
        <taxon>Panicoideae</taxon>
        <taxon>Panicodae</taxon>
        <taxon>Paniceae</taxon>
        <taxon>Anthephorinae</taxon>
        <taxon>Digitaria</taxon>
    </lineage>
</organism>